<feature type="domain" description="Phosphate acetyl/butaryl transferase" evidence="14">
    <location>
        <begin position="368"/>
        <end position="684"/>
    </location>
</feature>
<evidence type="ECO:0000256" key="2">
    <source>
        <dbReference type="ARBA" id="ARBA00004496"/>
    </source>
</evidence>
<feature type="compositionally biased region" description="Low complexity" evidence="13">
    <location>
        <begin position="690"/>
        <end position="701"/>
    </location>
</feature>
<dbReference type="PANTHER" id="PTHR43356">
    <property type="entry name" value="PHOSPHATE ACETYLTRANSFERASE"/>
    <property type="match status" value="1"/>
</dbReference>
<accession>A0ABS7RM51</accession>
<evidence type="ECO:0000256" key="13">
    <source>
        <dbReference type="SAM" id="MobiDB-lite"/>
    </source>
</evidence>
<feature type="domain" description="DRTGG" evidence="15">
    <location>
        <begin position="209"/>
        <end position="321"/>
    </location>
</feature>
<dbReference type="EC" id="2.3.1.8" evidence="6"/>
<protein>
    <recommendedName>
        <fullName evidence="7">Phosphate acetyltransferase</fullName>
        <ecNumber evidence="6">2.3.1.8</ecNumber>
    </recommendedName>
    <alternativeName>
        <fullName evidence="11">Phosphotransacetylase</fullName>
    </alternativeName>
</protein>
<dbReference type="InterPro" id="IPR028979">
    <property type="entry name" value="Ser_kin/Pase_Hpr-like_N_sf"/>
</dbReference>
<comment type="similarity">
    <text evidence="5">In the N-terminal section; belongs to the CobB/CobQ family.</text>
</comment>
<keyword evidence="10 16" id="KW-0012">Acyltransferase</keyword>
<proteinExistence type="inferred from homology"/>
<evidence type="ECO:0000256" key="5">
    <source>
        <dbReference type="ARBA" id="ARBA00009786"/>
    </source>
</evidence>
<feature type="compositionally biased region" description="Low complexity" evidence="13">
    <location>
        <begin position="715"/>
        <end position="725"/>
    </location>
</feature>
<evidence type="ECO:0000256" key="9">
    <source>
        <dbReference type="ARBA" id="ARBA00022679"/>
    </source>
</evidence>
<dbReference type="NCBIfam" id="NF007233">
    <property type="entry name" value="PRK09653.1"/>
    <property type="match status" value="1"/>
</dbReference>
<dbReference type="NCBIfam" id="NF004167">
    <property type="entry name" value="PRK05632.1"/>
    <property type="match status" value="1"/>
</dbReference>
<evidence type="ECO:0000256" key="8">
    <source>
        <dbReference type="ARBA" id="ARBA00022490"/>
    </source>
</evidence>
<dbReference type="Gene3D" id="3.40.50.10750">
    <property type="entry name" value="Isocitrate/Isopropylmalate dehydrogenase-like"/>
    <property type="match status" value="1"/>
</dbReference>
<dbReference type="Pfam" id="PF07085">
    <property type="entry name" value="DRTGG"/>
    <property type="match status" value="1"/>
</dbReference>
<evidence type="ECO:0000256" key="10">
    <source>
        <dbReference type="ARBA" id="ARBA00023315"/>
    </source>
</evidence>
<evidence type="ECO:0000256" key="12">
    <source>
        <dbReference type="ARBA" id="ARBA00049955"/>
    </source>
</evidence>
<evidence type="ECO:0000259" key="15">
    <source>
        <dbReference type="Pfam" id="PF07085"/>
    </source>
</evidence>
<dbReference type="NCBIfam" id="TIGR00651">
    <property type="entry name" value="pta"/>
    <property type="match status" value="1"/>
</dbReference>
<dbReference type="Pfam" id="PF13500">
    <property type="entry name" value="AAA_26"/>
    <property type="match status" value="1"/>
</dbReference>
<comment type="catalytic activity">
    <reaction evidence="1">
        <text>acetyl-CoA + phosphate = acetyl phosphate + CoA</text>
        <dbReference type="Rhea" id="RHEA:19521"/>
        <dbReference type="ChEBI" id="CHEBI:22191"/>
        <dbReference type="ChEBI" id="CHEBI:43474"/>
        <dbReference type="ChEBI" id="CHEBI:57287"/>
        <dbReference type="ChEBI" id="CHEBI:57288"/>
        <dbReference type="EC" id="2.3.1.8"/>
    </reaction>
</comment>
<evidence type="ECO:0000259" key="14">
    <source>
        <dbReference type="Pfam" id="PF01515"/>
    </source>
</evidence>
<comment type="subcellular location">
    <subcellularLocation>
        <location evidence="2">Cytoplasm</location>
    </subcellularLocation>
</comment>
<dbReference type="InterPro" id="IPR027417">
    <property type="entry name" value="P-loop_NTPase"/>
</dbReference>
<dbReference type="Pfam" id="PF01515">
    <property type="entry name" value="PTA_PTB"/>
    <property type="match status" value="1"/>
</dbReference>
<dbReference type="EMBL" id="JAIEZQ010000002">
    <property type="protein sequence ID" value="MBY9074935.1"/>
    <property type="molecule type" value="Genomic_DNA"/>
</dbReference>
<evidence type="ECO:0000256" key="7">
    <source>
        <dbReference type="ARBA" id="ARBA00021528"/>
    </source>
</evidence>
<reference evidence="16 17" key="1">
    <citation type="submission" date="2021-08" db="EMBL/GenBank/DDBJ databases">
        <title>Nocardioides bacterium WL0053 sp. nov., isolated from the sediment.</title>
        <authorList>
            <person name="Wang L."/>
            <person name="Zhang D."/>
            <person name="Zhang A."/>
        </authorList>
    </citation>
    <scope>NUCLEOTIDE SEQUENCE [LARGE SCALE GENOMIC DNA]</scope>
    <source>
        <strain evidence="16 17">WL0053</strain>
    </source>
</reference>
<evidence type="ECO:0000256" key="11">
    <source>
        <dbReference type="ARBA" id="ARBA00031108"/>
    </source>
</evidence>
<keyword evidence="17" id="KW-1185">Reference proteome</keyword>
<dbReference type="RefSeq" id="WP_221024750.1">
    <property type="nucleotide sequence ID" value="NZ_JAIEZQ010000002.1"/>
</dbReference>
<comment type="similarity">
    <text evidence="4">In the C-terminal section; belongs to the phosphate acetyltransferase and butyryltransferase family.</text>
</comment>
<evidence type="ECO:0000256" key="4">
    <source>
        <dbReference type="ARBA" id="ARBA00008756"/>
    </source>
</evidence>
<dbReference type="GO" id="GO:0008959">
    <property type="term" value="F:phosphate acetyltransferase activity"/>
    <property type="evidence" value="ECO:0007669"/>
    <property type="project" value="UniProtKB-EC"/>
</dbReference>
<dbReference type="SUPFAM" id="SSF75138">
    <property type="entry name" value="HprK N-terminal domain-like"/>
    <property type="match status" value="1"/>
</dbReference>
<evidence type="ECO:0000256" key="1">
    <source>
        <dbReference type="ARBA" id="ARBA00000705"/>
    </source>
</evidence>
<keyword evidence="9 16" id="KW-0808">Transferase</keyword>
<dbReference type="InterPro" id="IPR002505">
    <property type="entry name" value="PTA_PTB"/>
</dbReference>
<dbReference type="CDD" id="cd03109">
    <property type="entry name" value="DTBS"/>
    <property type="match status" value="1"/>
</dbReference>
<dbReference type="Gene3D" id="3.40.50.10950">
    <property type="match status" value="1"/>
</dbReference>
<dbReference type="InterPro" id="IPR050500">
    <property type="entry name" value="Phos_Acetyltrans/Butyryltrans"/>
</dbReference>
<organism evidence="16 17">
    <name type="scientific">Nocardioides jiangsuensis</name>
    <dbReference type="NCBI Taxonomy" id="2866161"/>
    <lineage>
        <taxon>Bacteria</taxon>
        <taxon>Bacillati</taxon>
        <taxon>Actinomycetota</taxon>
        <taxon>Actinomycetes</taxon>
        <taxon>Propionibacteriales</taxon>
        <taxon>Nocardioidaceae</taxon>
        <taxon>Nocardioides</taxon>
    </lineage>
</organism>
<dbReference type="InterPro" id="IPR042113">
    <property type="entry name" value="P_AcTrfase_dom1"/>
</dbReference>
<dbReference type="Gene3D" id="3.40.1390.20">
    <property type="entry name" value="HprK N-terminal domain-like"/>
    <property type="match status" value="1"/>
</dbReference>
<feature type="region of interest" description="Disordered" evidence="13">
    <location>
        <begin position="690"/>
        <end position="733"/>
    </location>
</feature>
<dbReference type="Proteomes" id="UP000754710">
    <property type="component" value="Unassembled WGS sequence"/>
</dbReference>
<dbReference type="InterPro" id="IPR004614">
    <property type="entry name" value="P_AcTrfase"/>
</dbReference>
<dbReference type="PIRSF" id="PIRSF006107">
    <property type="entry name" value="PhpActrans_proteobac"/>
    <property type="match status" value="1"/>
</dbReference>
<gene>
    <name evidence="16" type="primary">pta</name>
    <name evidence="16" type="ORF">K1X13_08910</name>
</gene>
<comment type="pathway">
    <text evidence="3">Metabolic intermediate biosynthesis; acetyl-CoA biosynthesis; acetyl-CoA from acetate: step 2/2.</text>
</comment>
<comment type="function">
    <text evidence="12">Involved in acetate metabolism.</text>
</comment>
<dbReference type="InterPro" id="IPR016475">
    <property type="entry name" value="P-Actrans_bac"/>
</dbReference>
<sequence>MGSSVYVASVEGFTGKSTVALGVLEQLSRRVERVGVFRPIVRADRDVYGGRDYVLDLLTAHDAVTLSYDDCVGVTYEEVHEDPVAALDRIVERYHQVADRCDVVVVVGSDYTDVGTPTEFSYNARIAANLGAPVLLVLNGAGRTPEELHTVTDMAVAELHANHGTLFAIIANRVDAAEVAADVSALGSDDVPAFAIPEEPLLSAPSVADLMHAVDGQLVSGDESLLHREATGLVVAAMTMPNVLDRLIEGGVVITPGDRPEVVLGVLMAHASPNFPQVAAVVLNGGFEMPEPVTRLIEGLGVTMPLIATALGTHATSAALTAVRGRLTKDAPRKVATALALFSTHVDGDVLLDRLEVARSAAVTPLMFEHQLIDDAVADRRHIVLPEGEEERVLRAADILLRRGVADLTLLGDPIAISAKAASIGADVSRATLLSPFDEELRERFARDYTERRKHRGVDLHDARDIVTDVSYFGTMMVLLGLADGMVSGAVHTTAHTIRPALEVVKTRPGVSVVSSVFFMCLENQVLVYGDCAVNPDPTAEQLADIAISSAATAAAFGVEPRVAMLSYSTGSSGAGTDVEKVSKATALVRERAPELLVEGPIQYDAAIDAAVAHTKLPDSKVAGRATVFVFPDLNTGNNTYKAVQRSAGAVAVGPVLQGLRRPVNDLSRGATVRDIVNTVAITAIQAQQAGTQQAGTQQAGSPPTDSPPADGRQDVAQQAAARPAGAERKADA</sequence>
<dbReference type="Gene3D" id="3.40.50.300">
    <property type="entry name" value="P-loop containing nucleotide triphosphate hydrolases"/>
    <property type="match status" value="1"/>
</dbReference>
<comment type="caution">
    <text evidence="16">The sequence shown here is derived from an EMBL/GenBank/DDBJ whole genome shotgun (WGS) entry which is preliminary data.</text>
</comment>
<evidence type="ECO:0000256" key="6">
    <source>
        <dbReference type="ARBA" id="ARBA00012707"/>
    </source>
</evidence>
<dbReference type="InterPro" id="IPR042112">
    <property type="entry name" value="P_AcTrfase_dom2"/>
</dbReference>
<dbReference type="PANTHER" id="PTHR43356:SF3">
    <property type="entry name" value="PHOSPHATE ACETYLTRANSFERASE"/>
    <property type="match status" value="1"/>
</dbReference>
<evidence type="ECO:0000256" key="3">
    <source>
        <dbReference type="ARBA" id="ARBA00004989"/>
    </source>
</evidence>
<keyword evidence="8" id="KW-0963">Cytoplasm</keyword>
<dbReference type="SUPFAM" id="SSF52540">
    <property type="entry name" value="P-loop containing nucleoside triphosphate hydrolases"/>
    <property type="match status" value="1"/>
</dbReference>
<dbReference type="SUPFAM" id="SSF53659">
    <property type="entry name" value="Isocitrate/Isopropylmalate dehydrogenase-like"/>
    <property type="match status" value="1"/>
</dbReference>
<evidence type="ECO:0000313" key="16">
    <source>
        <dbReference type="EMBL" id="MBY9074935.1"/>
    </source>
</evidence>
<name>A0ABS7RM51_9ACTN</name>
<evidence type="ECO:0000313" key="17">
    <source>
        <dbReference type="Proteomes" id="UP000754710"/>
    </source>
</evidence>
<dbReference type="InterPro" id="IPR010766">
    <property type="entry name" value="DRTGG"/>
</dbReference>